<dbReference type="EMBL" id="JACBKZ010000007">
    <property type="protein sequence ID" value="KAF5946285.1"/>
    <property type="molecule type" value="Genomic_DNA"/>
</dbReference>
<dbReference type="Proteomes" id="UP000593564">
    <property type="component" value="Unassembled WGS sequence"/>
</dbReference>
<name>A0A7J7H190_CAMSI</name>
<evidence type="ECO:0000313" key="2">
    <source>
        <dbReference type="Proteomes" id="UP000593564"/>
    </source>
</evidence>
<reference evidence="1 2" key="2">
    <citation type="submission" date="2020-07" db="EMBL/GenBank/DDBJ databases">
        <title>Genome assembly of wild tea tree DASZ reveals pedigree and selection history of tea varieties.</title>
        <authorList>
            <person name="Zhang W."/>
        </authorList>
    </citation>
    <scope>NUCLEOTIDE SEQUENCE [LARGE SCALE GENOMIC DNA]</scope>
    <source>
        <strain evidence="2">cv. G240</strain>
        <tissue evidence="1">Leaf</tissue>
    </source>
</reference>
<evidence type="ECO:0000313" key="1">
    <source>
        <dbReference type="EMBL" id="KAF5946285.1"/>
    </source>
</evidence>
<gene>
    <name evidence="1" type="ORF">HYC85_016513</name>
</gene>
<keyword evidence="2" id="KW-1185">Reference proteome</keyword>
<organism evidence="1 2">
    <name type="scientific">Camellia sinensis</name>
    <name type="common">Tea plant</name>
    <name type="synonym">Thea sinensis</name>
    <dbReference type="NCBI Taxonomy" id="4442"/>
    <lineage>
        <taxon>Eukaryota</taxon>
        <taxon>Viridiplantae</taxon>
        <taxon>Streptophyta</taxon>
        <taxon>Embryophyta</taxon>
        <taxon>Tracheophyta</taxon>
        <taxon>Spermatophyta</taxon>
        <taxon>Magnoliopsida</taxon>
        <taxon>eudicotyledons</taxon>
        <taxon>Gunneridae</taxon>
        <taxon>Pentapetalae</taxon>
        <taxon>asterids</taxon>
        <taxon>Ericales</taxon>
        <taxon>Theaceae</taxon>
        <taxon>Camellia</taxon>
    </lineage>
</organism>
<sequence length="148" mass="16561">MADWRFHGRNRPARPPLPLSPATSLSISDDFATIASLSSSLFFFFFTSVHQTHTYIKTSYLLHFLIHSHKNQIPNKPNSNSITKTMSLIHRSCFIVNGVQRMRTQITSGAVIANDKSESLLHTTLISSASVACPISVVTLLFRRHLIP</sequence>
<reference evidence="2" key="1">
    <citation type="journal article" date="2020" name="Nat. Commun.">
        <title>Genome assembly of wild tea tree DASZ reveals pedigree and selection history of tea varieties.</title>
        <authorList>
            <person name="Zhang W."/>
            <person name="Zhang Y."/>
            <person name="Qiu H."/>
            <person name="Guo Y."/>
            <person name="Wan H."/>
            <person name="Zhang X."/>
            <person name="Scossa F."/>
            <person name="Alseekh S."/>
            <person name="Zhang Q."/>
            <person name="Wang P."/>
            <person name="Xu L."/>
            <person name="Schmidt M.H."/>
            <person name="Jia X."/>
            <person name="Li D."/>
            <person name="Zhu A."/>
            <person name="Guo F."/>
            <person name="Chen W."/>
            <person name="Ni D."/>
            <person name="Usadel B."/>
            <person name="Fernie A.R."/>
            <person name="Wen W."/>
        </authorList>
    </citation>
    <scope>NUCLEOTIDE SEQUENCE [LARGE SCALE GENOMIC DNA]</scope>
    <source>
        <strain evidence="2">cv. G240</strain>
    </source>
</reference>
<accession>A0A7J7H190</accession>
<comment type="caution">
    <text evidence="1">The sequence shown here is derived from an EMBL/GenBank/DDBJ whole genome shotgun (WGS) entry which is preliminary data.</text>
</comment>
<protein>
    <submittedName>
        <fullName evidence="1">Uncharacterized protein</fullName>
    </submittedName>
</protein>
<dbReference type="AlphaFoldDB" id="A0A7J7H190"/>
<proteinExistence type="predicted"/>